<sequence>MTNPTRTSLVSLAAVAVAGAAGQLYPEPAFGQTVSDRLLSEVKADSVAGCITLTITFNLRVQVLSSFPESGRELHVRLLPLDNYPAVNMRDSLRAPLSVPELRSIDYEGDNPAGPVLSLFFTHDMAFSVTPGEKPQTLVIRLAEPGSTACTGEVPASDAPSASDTLETGRLSAEAEQAIKDNNLDRAIQLLTVAVQRPENENSMRARELLGLTRERKGQSAHARAEYEEYLRRYPTGEGSDRVRQRLAALDTGTPTAQSGSPLRQARGLGGNGKWTWGLRGSFSQFYFRDQGRTSTLNTNSTLGVEIDNSVNVNQLLTSGDVTLSGGDDRRQFQLRAAGSYTKNFGTSTSITTISNGNEVLTFRSRPGGGTTALTALYLDYTENALDTQVRIGRQSRNTSGVLGRFDGALVGWQANPKLRFNVVGGFPVLSSRQTYVLKERPFYGVSVDIGAKRSPVQTTIYWFDQRAKGGFVDRRSVGLETRFLKPRFNAYGMIDYDVKFSQLNLALASFTYNFADGSNLSVTGDYRRSPLLTTTNALLGMRVAQIDPLTGIPVYTLDGSGNALQSMINPANPSGLRPFFTDAEIYRLALDRTLIAKSATVTYSRPITKKLQVSADFSLTDTGGTPGLAQRFYTDPAGNLTVPPLALYDPIAPLPATGKEYYYGLQLIGSDLLMANDIYILSGRLADTATAKIYTVDLNARLPIKSNFRLSPRLRYGFRDGKVTGLVAHPGTYRQLQPTIRLNYYPMKHSEVEIEFGGNFSRQSVWNGTAFDTVKEKGWVLTAGYRLDF</sequence>
<organism evidence="1 2">
    <name type="scientific">Novosphingobium ginsenosidimutans</name>
    <dbReference type="NCBI Taxonomy" id="1176536"/>
    <lineage>
        <taxon>Bacteria</taxon>
        <taxon>Pseudomonadati</taxon>
        <taxon>Pseudomonadota</taxon>
        <taxon>Alphaproteobacteria</taxon>
        <taxon>Sphingomonadales</taxon>
        <taxon>Sphingomonadaceae</taxon>
        <taxon>Novosphingobium</taxon>
    </lineage>
</organism>
<dbReference type="AlphaFoldDB" id="A0A5B8S2Z6"/>
<reference evidence="1 2" key="1">
    <citation type="journal article" date="2013" name="J. Microbiol. Biotechnol.">
        <title>Novosphingobium ginsenosidimutans sp. nov., with the ability to convert ginsenoside.</title>
        <authorList>
            <person name="Kim J.K."/>
            <person name="He D."/>
            <person name="Liu Q.M."/>
            <person name="Park H.Y."/>
            <person name="Jung M.S."/>
            <person name="Yoon M.H."/>
            <person name="Kim S.C."/>
            <person name="Im W.T."/>
        </authorList>
    </citation>
    <scope>NUCLEOTIDE SEQUENCE [LARGE SCALE GENOMIC DNA]</scope>
    <source>
        <strain evidence="1 2">FW-6</strain>
    </source>
</reference>
<dbReference type="Gene3D" id="1.25.40.10">
    <property type="entry name" value="Tetratricopeptide repeat domain"/>
    <property type="match status" value="1"/>
</dbReference>
<dbReference type="OrthoDB" id="7591823at2"/>
<keyword evidence="2" id="KW-1185">Reference proteome</keyword>
<dbReference type="Proteomes" id="UP000321172">
    <property type="component" value="Chromosome"/>
</dbReference>
<proteinExistence type="predicted"/>
<dbReference type="RefSeq" id="WP_147089166.1">
    <property type="nucleotide sequence ID" value="NZ_BAABJD010000001.1"/>
</dbReference>
<gene>
    <name evidence="1" type="ORF">FRF71_02980</name>
</gene>
<protein>
    <recommendedName>
        <fullName evidence="3">Tetratricopeptide repeat protein</fullName>
    </recommendedName>
</protein>
<dbReference type="KEGG" id="ngf:FRF71_02980"/>
<dbReference type="InterPro" id="IPR011990">
    <property type="entry name" value="TPR-like_helical_dom_sf"/>
</dbReference>
<dbReference type="EMBL" id="CP042345">
    <property type="protein sequence ID" value="QEA15185.1"/>
    <property type="molecule type" value="Genomic_DNA"/>
</dbReference>
<evidence type="ECO:0000313" key="1">
    <source>
        <dbReference type="EMBL" id="QEA15185.1"/>
    </source>
</evidence>
<evidence type="ECO:0008006" key="3">
    <source>
        <dbReference type="Google" id="ProtNLM"/>
    </source>
</evidence>
<name>A0A5B8S2Z6_9SPHN</name>
<accession>A0A5B8S2Z6</accession>
<dbReference type="SUPFAM" id="SSF48452">
    <property type="entry name" value="TPR-like"/>
    <property type="match status" value="1"/>
</dbReference>
<evidence type="ECO:0000313" key="2">
    <source>
        <dbReference type="Proteomes" id="UP000321172"/>
    </source>
</evidence>